<accession>A0A4V3A0J6</accession>
<keyword evidence="6 8" id="KW-1133">Transmembrane helix</keyword>
<proteinExistence type="predicted"/>
<feature type="transmembrane region" description="Helical" evidence="8">
    <location>
        <begin position="271"/>
        <end position="295"/>
    </location>
</feature>
<keyword evidence="3" id="KW-0328">Glycosyltransferase</keyword>
<feature type="transmembrane region" description="Helical" evidence="8">
    <location>
        <begin position="360"/>
        <end position="380"/>
    </location>
</feature>
<gene>
    <name evidence="10" type="ORF">EZJ43_02030</name>
</gene>
<dbReference type="GO" id="GO:0009103">
    <property type="term" value="P:lipopolysaccharide biosynthetic process"/>
    <property type="evidence" value="ECO:0007669"/>
    <property type="project" value="UniProtKB-ARBA"/>
</dbReference>
<dbReference type="RefSeq" id="WP_133260986.1">
    <property type="nucleotide sequence ID" value="NZ_SJCY01000001.1"/>
</dbReference>
<evidence type="ECO:0000313" key="11">
    <source>
        <dbReference type="Proteomes" id="UP000295668"/>
    </source>
</evidence>
<feature type="domain" description="Glycosyltransferase RgtA/B/C/D-like" evidence="9">
    <location>
        <begin position="61"/>
        <end position="222"/>
    </location>
</feature>
<dbReference type="InterPro" id="IPR038731">
    <property type="entry name" value="RgtA/B/C-like"/>
</dbReference>
<evidence type="ECO:0000256" key="2">
    <source>
        <dbReference type="ARBA" id="ARBA00022475"/>
    </source>
</evidence>
<reference evidence="10 11" key="1">
    <citation type="submission" date="2019-02" db="EMBL/GenBank/DDBJ databases">
        <title>Pedobacter sp. nov., a novel speices isolated from soil of pinguins habitat in Antarcitica.</title>
        <authorList>
            <person name="He R.-H."/>
        </authorList>
    </citation>
    <scope>NUCLEOTIDE SEQUENCE [LARGE SCALE GENOMIC DNA]</scope>
    <source>
        <strain evidence="10 11">E01020</strain>
    </source>
</reference>
<feature type="transmembrane region" description="Helical" evidence="8">
    <location>
        <begin position="330"/>
        <end position="348"/>
    </location>
</feature>
<evidence type="ECO:0000256" key="6">
    <source>
        <dbReference type="ARBA" id="ARBA00022989"/>
    </source>
</evidence>
<keyword evidence="7 8" id="KW-0472">Membrane</keyword>
<evidence type="ECO:0000256" key="5">
    <source>
        <dbReference type="ARBA" id="ARBA00022692"/>
    </source>
</evidence>
<feature type="transmembrane region" description="Helical" evidence="8">
    <location>
        <begin position="206"/>
        <end position="225"/>
    </location>
</feature>
<feature type="transmembrane region" description="Helical" evidence="8">
    <location>
        <begin position="111"/>
        <end position="127"/>
    </location>
</feature>
<evidence type="ECO:0000256" key="8">
    <source>
        <dbReference type="SAM" id="Phobius"/>
    </source>
</evidence>
<dbReference type="EMBL" id="SJCY01000001">
    <property type="protein sequence ID" value="TDG37893.1"/>
    <property type="molecule type" value="Genomic_DNA"/>
</dbReference>
<dbReference type="Pfam" id="PF13231">
    <property type="entry name" value="PMT_2"/>
    <property type="match status" value="1"/>
</dbReference>
<evidence type="ECO:0000259" key="9">
    <source>
        <dbReference type="Pfam" id="PF13231"/>
    </source>
</evidence>
<dbReference type="GO" id="GO:0005886">
    <property type="term" value="C:plasma membrane"/>
    <property type="evidence" value="ECO:0007669"/>
    <property type="project" value="UniProtKB-SubCell"/>
</dbReference>
<evidence type="ECO:0000256" key="1">
    <source>
        <dbReference type="ARBA" id="ARBA00004651"/>
    </source>
</evidence>
<dbReference type="InterPro" id="IPR050297">
    <property type="entry name" value="LipidA_mod_glycosyltrf_83"/>
</dbReference>
<keyword evidence="5 8" id="KW-0812">Transmembrane</keyword>
<evidence type="ECO:0000256" key="7">
    <source>
        <dbReference type="ARBA" id="ARBA00023136"/>
    </source>
</evidence>
<feature type="transmembrane region" description="Helical" evidence="8">
    <location>
        <begin position="415"/>
        <end position="434"/>
    </location>
</feature>
<feature type="transmembrane region" description="Helical" evidence="8">
    <location>
        <begin position="161"/>
        <end position="194"/>
    </location>
</feature>
<keyword evidence="11" id="KW-1185">Reference proteome</keyword>
<dbReference type="Proteomes" id="UP000295668">
    <property type="component" value="Unassembled WGS sequence"/>
</dbReference>
<comment type="subcellular location">
    <subcellularLocation>
        <location evidence="1">Cell membrane</location>
        <topology evidence="1">Multi-pass membrane protein</topology>
    </subcellularLocation>
</comment>
<keyword evidence="4 10" id="KW-0808">Transferase</keyword>
<feature type="transmembrane region" description="Helical" evidence="8">
    <location>
        <begin position="65"/>
        <end position="84"/>
    </location>
</feature>
<dbReference type="AlphaFoldDB" id="A0A4V3A0J6"/>
<dbReference type="PANTHER" id="PTHR33908">
    <property type="entry name" value="MANNOSYLTRANSFERASE YKCB-RELATED"/>
    <property type="match status" value="1"/>
</dbReference>
<evidence type="ECO:0000256" key="3">
    <source>
        <dbReference type="ARBA" id="ARBA00022676"/>
    </source>
</evidence>
<name>A0A4V3A0J6_9SPHI</name>
<feature type="transmembrane region" description="Helical" evidence="8">
    <location>
        <begin position="9"/>
        <end position="29"/>
    </location>
</feature>
<evidence type="ECO:0000256" key="4">
    <source>
        <dbReference type="ARBA" id="ARBA00022679"/>
    </source>
</evidence>
<dbReference type="PANTHER" id="PTHR33908:SF11">
    <property type="entry name" value="MEMBRANE PROTEIN"/>
    <property type="match status" value="1"/>
</dbReference>
<sequence length="548" mass="63338">MQASEKRTYLILIFLLAVFGLPALFTNIIEPDGALYASISKNMVLHHDWLNLYSRGADWLDKPHLPFWLATISFKIFGISSFAYKLPSYLAGLMAARFVFQFAKNIYTEKLAYLSTVIFLSSLHVIVSTFDVRAEIYITAFAFGAIYFFERAGRQEKISWALILGSVFAACAVMVKGIFVLITILGGFVIYWILTKQYKEFSKAKWYLAVLLIFIFITPEIYTLYTQFDMHPEVFAQGQKGVSGVKFFFWDSQFGRFFNTGPIRGKGDPSFFLHTTLWAFLPWSILWYIAVFNLLKKKERSNMTKESIILWASATVTFLIFSLSKFQLPHYILLLFPQFSIMTALYIANKEESTLKTLVILQSVIVVLVTIGLFMLTFYFGLNHAILINTLIISMLLFCFLIFKGISLRTLIGKSVTISLILMVFLYFFFYPAVLKYESGMQAGIWLKQNYPNGKAAVFADGDAFSFDFYAPGEPKYFWTYEELNQYKAKEDLIIYVRESELERLKKDYNAEVLQTFKYFHITKLTPTFINVKTRSQVLENIYLVKLH</sequence>
<dbReference type="OrthoDB" id="9178203at2"/>
<evidence type="ECO:0000313" key="10">
    <source>
        <dbReference type="EMBL" id="TDG37893.1"/>
    </source>
</evidence>
<feature type="transmembrane region" description="Helical" evidence="8">
    <location>
        <begin position="386"/>
        <end position="403"/>
    </location>
</feature>
<feature type="transmembrane region" description="Helical" evidence="8">
    <location>
        <begin position="307"/>
        <end position="324"/>
    </location>
</feature>
<dbReference type="GO" id="GO:0016763">
    <property type="term" value="F:pentosyltransferase activity"/>
    <property type="evidence" value="ECO:0007669"/>
    <property type="project" value="TreeGrafter"/>
</dbReference>
<organism evidence="10 11">
    <name type="scientific">Pedobacter changchengzhani</name>
    <dbReference type="NCBI Taxonomy" id="2529274"/>
    <lineage>
        <taxon>Bacteria</taxon>
        <taxon>Pseudomonadati</taxon>
        <taxon>Bacteroidota</taxon>
        <taxon>Sphingobacteriia</taxon>
        <taxon>Sphingobacteriales</taxon>
        <taxon>Sphingobacteriaceae</taxon>
        <taxon>Pedobacter</taxon>
    </lineage>
</organism>
<keyword evidence="2" id="KW-1003">Cell membrane</keyword>
<protein>
    <submittedName>
        <fullName evidence="10">Glycosyl transferase</fullName>
    </submittedName>
</protein>
<comment type="caution">
    <text evidence="10">The sequence shown here is derived from an EMBL/GenBank/DDBJ whole genome shotgun (WGS) entry which is preliminary data.</text>
</comment>